<gene>
    <name evidence="8" type="ORF">J2T09_000161</name>
</gene>
<reference evidence="8 9" key="1">
    <citation type="submission" date="2023-07" db="EMBL/GenBank/DDBJ databases">
        <title>Sorghum-associated microbial communities from plants grown in Nebraska, USA.</title>
        <authorList>
            <person name="Schachtman D."/>
        </authorList>
    </citation>
    <scope>NUCLEOTIDE SEQUENCE [LARGE SCALE GENOMIC DNA]</scope>
    <source>
        <strain evidence="8 9">DS1307</strain>
    </source>
</reference>
<organism evidence="8 9">
    <name type="scientific">Neorhizobium huautlense</name>
    <dbReference type="NCBI Taxonomy" id="67774"/>
    <lineage>
        <taxon>Bacteria</taxon>
        <taxon>Pseudomonadati</taxon>
        <taxon>Pseudomonadota</taxon>
        <taxon>Alphaproteobacteria</taxon>
        <taxon>Hyphomicrobiales</taxon>
        <taxon>Rhizobiaceae</taxon>
        <taxon>Rhizobium/Agrobacterium group</taxon>
        <taxon>Neorhizobium</taxon>
    </lineage>
</organism>
<evidence type="ECO:0000256" key="1">
    <source>
        <dbReference type="ARBA" id="ARBA00005230"/>
    </source>
</evidence>
<keyword evidence="9" id="KW-1185">Reference proteome</keyword>
<comment type="similarity">
    <text evidence="1">Belongs to the CcdB toxin family.</text>
</comment>
<dbReference type="Gene3D" id="2.30.30.110">
    <property type="match status" value="1"/>
</dbReference>
<evidence type="ECO:0000256" key="7">
    <source>
        <dbReference type="ARBA" id="ARBA00033135"/>
    </source>
</evidence>
<proteinExistence type="inferred from homology"/>
<comment type="caution">
    <text evidence="8">The sequence shown here is derived from an EMBL/GenBank/DDBJ whole genome shotgun (WGS) entry which is preliminary data.</text>
</comment>
<evidence type="ECO:0000256" key="6">
    <source>
        <dbReference type="ARBA" id="ARBA00029628"/>
    </source>
</evidence>
<dbReference type="InterPro" id="IPR011067">
    <property type="entry name" value="Plasmid_toxin/cell-grow_inhib"/>
</dbReference>
<dbReference type="SUPFAM" id="SSF50118">
    <property type="entry name" value="Cell growth inhibitor/plasmid maintenance toxic component"/>
    <property type="match status" value="1"/>
</dbReference>
<keyword evidence="5" id="KW-0804">Transcription</keyword>
<name>A0ABT9PLS9_9HYPH</name>
<dbReference type="RefSeq" id="WP_306830036.1">
    <property type="nucleotide sequence ID" value="NZ_JAUSRF010000001.1"/>
</dbReference>
<evidence type="ECO:0000313" key="8">
    <source>
        <dbReference type="EMBL" id="MDP9835420.1"/>
    </source>
</evidence>
<evidence type="ECO:0000256" key="4">
    <source>
        <dbReference type="ARBA" id="ARBA00023015"/>
    </source>
</evidence>
<dbReference type="Proteomes" id="UP001241472">
    <property type="component" value="Unassembled WGS sequence"/>
</dbReference>
<evidence type="ECO:0000256" key="2">
    <source>
        <dbReference type="ARBA" id="ARBA00015075"/>
    </source>
</evidence>
<keyword evidence="4" id="KW-0805">Transcription regulation</keyword>
<evidence type="ECO:0000313" key="9">
    <source>
        <dbReference type="Proteomes" id="UP001241472"/>
    </source>
</evidence>
<dbReference type="EMBL" id="JAUSRF010000001">
    <property type="protein sequence ID" value="MDP9835420.1"/>
    <property type="molecule type" value="Genomic_DNA"/>
</dbReference>
<dbReference type="Pfam" id="PF01845">
    <property type="entry name" value="CcdB"/>
    <property type="match status" value="1"/>
</dbReference>
<evidence type="ECO:0000256" key="3">
    <source>
        <dbReference type="ARBA" id="ARBA00022491"/>
    </source>
</evidence>
<accession>A0ABT9PLS9</accession>
<keyword evidence="3" id="KW-0678">Repressor</keyword>
<sequence>MARFHVHRLKSGDGLVMDLQADFLDSLETRVVAPVLPLERIGRPFVRLSPVLDIDGRAYVVVIPSLSSVPRQLIGDPVADFSVLRDELIAATDFLFQGF</sequence>
<protein>
    <recommendedName>
        <fullName evidence="2">Toxin CcdB</fullName>
    </recommendedName>
    <alternativeName>
        <fullName evidence="7">Cytotoxic protein CcdB</fullName>
    </alternativeName>
    <alternativeName>
        <fullName evidence="6">Protein LetD</fullName>
    </alternativeName>
</protein>
<dbReference type="InterPro" id="IPR002712">
    <property type="entry name" value="CcdB"/>
</dbReference>
<evidence type="ECO:0000256" key="5">
    <source>
        <dbReference type="ARBA" id="ARBA00023163"/>
    </source>
</evidence>